<accession>A0A2J7QYY5</accession>
<evidence type="ECO:0000256" key="4">
    <source>
        <dbReference type="PROSITE-ProRule" id="PRU00134"/>
    </source>
</evidence>
<dbReference type="Gene3D" id="6.10.140.2220">
    <property type="match status" value="1"/>
</dbReference>
<dbReference type="AlphaFoldDB" id="A0A2J7QYY5"/>
<feature type="domain" description="MYND-type" evidence="5">
    <location>
        <begin position="14"/>
        <end position="56"/>
    </location>
</feature>
<dbReference type="PANTHER" id="PTHR28069:SF2">
    <property type="entry name" value="GH20023P"/>
    <property type="match status" value="1"/>
</dbReference>
<dbReference type="GO" id="GO:0008270">
    <property type="term" value="F:zinc ion binding"/>
    <property type="evidence" value="ECO:0007669"/>
    <property type="project" value="UniProtKB-KW"/>
</dbReference>
<gene>
    <name evidence="6" type="ORF">B7P43_G10223</name>
</gene>
<dbReference type="Proteomes" id="UP000235965">
    <property type="component" value="Unassembled WGS sequence"/>
</dbReference>
<evidence type="ECO:0000313" key="7">
    <source>
        <dbReference type="Proteomes" id="UP000235965"/>
    </source>
</evidence>
<evidence type="ECO:0000313" key="6">
    <source>
        <dbReference type="EMBL" id="PNF33793.1"/>
    </source>
</evidence>
<dbReference type="Pfam" id="PF20179">
    <property type="entry name" value="MSS51_C"/>
    <property type="match status" value="1"/>
</dbReference>
<reference evidence="6 7" key="1">
    <citation type="submission" date="2017-12" db="EMBL/GenBank/DDBJ databases">
        <title>Hemimetabolous genomes reveal molecular basis of termite eusociality.</title>
        <authorList>
            <person name="Harrison M.C."/>
            <person name="Jongepier E."/>
            <person name="Robertson H.M."/>
            <person name="Arning N."/>
            <person name="Bitard-Feildel T."/>
            <person name="Chao H."/>
            <person name="Childers C.P."/>
            <person name="Dinh H."/>
            <person name="Doddapaneni H."/>
            <person name="Dugan S."/>
            <person name="Gowin J."/>
            <person name="Greiner C."/>
            <person name="Han Y."/>
            <person name="Hu H."/>
            <person name="Hughes D.S.T."/>
            <person name="Huylmans A.-K."/>
            <person name="Kemena C."/>
            <person name="Kremer L.P.M."/>
            <person name="Lee S.L."/>
            <person name="Lopez-Ezquerra A."/>
            <person name="Mallet L."/>
            <person name="Monroy-Kuhn J.M."/>
            <person name="Moser A."/>
            <person name="Murali S.C."/>
            <person name="Muzny D.M."/>
            <person name="Otani S."/>
            <person name="Piulachs M.-D."/>
            <person name="Poelchau M."/>
            <person name="Qu J."/>
            <person name="Schaub F."/>
            <person name="Wada-Katsumata A."/>
            <person name="Worley K.C."/>
            <person name="Xie Q."/>
            <person name="Ylla G."/>
            <person name="Poulsen M."/>
            <person name="Gibbs R.A."/>
            <person name="Schal C."/>
            <person name="Richards S."/>
            <person name="Belles X."/>
            <person name="Korb J."/>
            <person name="Bornberg-Bauer E."/>
        </authorList>
    </citation>
    <scope>NUCLEOTIDE SEQUENCE [LARGE SCALE GENOMIC DNA]</scope>
    <source>
        <tissue evidence="6">Whole body</tissue>
    </source>
</reference>
<keyword evidence="2 4" id="KW-0863">Zinc-finger</keyword>
<dbReference type="OrthoDB" id="5282002at2759"/>
<evidence type="ECO:0000256" key="1">
    <source>
        <dbReference type="ARBA" id="ARBA00022723"/>
    </source>
</evidence>
<dbReference type="SUPFAM" id="SSF144232">
    <property type="entry name" value="HIT/MYND zinc finger-like"/>
    <property type="match status" value="2"/>
</dbReference>
<dbReference type="Pfam" id="PF01753">
    <property type="entry name" value="zf-MYND"/>
    <property type="match status" value="1"/>
</dbReference>
<sequence length="429" mass="49703">MALLYDTYFYGTVCHVCKCKDDCKGEKLKRCGGCRMVLYCGPQHQKVHWPLHKRLCKCIQAVVNSRGLENLYQEACKNPSTEDWCKLRSNLMLLTQLSLGRRLSEGEQQMFMFPRICKVCYKAEQVELQDCNDCLCVSYCSVAHKQQDSLRHSISCRWLKLCLCIDRHFLQVKDPYPFLNVPVREKYEPLPCDIDSFISITVTCAKDTTEWNRSIEVALFSELLTCPLTLLYALEKLRTSFKKKFMAHVVGAGAFECTFLHKWEIILHCLPQLSFLDIVFIGPEIEQGLETICVLCVDCQRKGRQLRTHFQTGKLYHQYASSETFLFPDIIVAYNCGLHEYEGTNSDTWLQSLPFLVKFDHVPLILTSYTSDEANKDVARILGCKKDTLTVYLKCSKNPFASRRPYRDWRSESSDVFFQNNFITLVTPY</sequence>
<protein>
    <recommendedName>
        <fullName evidence="5">MYND-type domain-containing protein</fullName>
    </recommendedName>
</protein>
<dbReference type="PROSITE" id="PS01360">
    <property type="entry name" value="ZF_MYND_1"/>
    <property type="match status" value="2"/>
</dbReference>
<dbReference type="InterPro" id="IPR046824">
    <property type="entry name" value="Mss51-like_C"/>
</dbReference>
<keyword evidence="1" id="KW-0479">Metal-binding</keyword>
<name>A0A2J7QYY5_9NEOP</name>
<keyword evidence="3" id="KW-0862">Zinc</keyword>
<comment type="caution">
    <text evidence="6">The sequence shown here is derived from an EMBL/GenBank/DDBJ whole genome shotgun (WGS) entry which is preliminary data.</text>
</comment>
<dbReference type="PROSITE" id="PS50865">
    <property type="entry name" value="ZF_MYND_2"/>
    <property type="match status" value="1"/>
</dbReference>
<proteinExistence type="predicted"/>
<dbReference type="InParanoid" id="A0A2J7QYY5"/>
<evidence type="ECO:0000256" key="2">
    <source>
        <dbReference type="ARBA" id="ARBA00022771"/>
    </source>
</evidence>
<dbReference type="InterPro" id="IPR002893">
    <property type="entry name" value="Znf_MYND"/>
</dbReference>
<organism evidence="6 7">
    <name type="scientific">Cryptotermes secundus</name>
    <dbReference type="NCBI Taxonomy" id="105785"/>
    <lineage>
        <taxon>Eukaryota</taxon>
        <taxon>Metazoa</taxon>
        <taxon>Ecdysozoa</taxon>
        <taxon>Arthropoda</taxon>
        <taxon>Hexapoda</taxon>
        <taxon>Insecta</taxon>
        <taxon>Pterygota</taxon>
        <taxon>Neoptera</taxon>
        <taxon>Polyneoptera</taxon>
        <taxon>Dictyoptera</taxon>
        <taxon>Blattodea</taxon>
        <taxon>Blattoidea</taxon>
        <taxon>Termitoidae</taxon>
        <taxon>Kalotermitidae</taxon>
        <taxon>Cryptotermitinae</taxon>
        <taxon>Cryptotermes</taxon>
    </lineage>
</organism>
<dbReference type="EMBL" id="NEVH01009082">
    <property type="protein sequence ID" value="PNF33793.1"/>
    <property type="molecule type" value="Genomic_DNA"/>
</dbReference>
<evidence type="ECO:0000259" key="5">
    <source>
        <dbReference type="PROSITE" id="PS50865"/>
    </source>
</evidence>
<keyword evidence="7" id="KW-1185">Reference proteome</keyword>
<dbReference type="PANTHER" id="PTHR28069">
    <property type="entry name" value="GH20023P"/>
    <property type="match status" value="1"/>
</dbReference>
<evidence type="ECO:0000256" key="3">
    <source>
        <dbReference type="ARBA" id="ARBA00022833"/>
    </source>
</evidence>